<gene>
    <name evidence="7" type="ORF">SY85_04645</name>
</gene>
<keyword evidence="5" id="KW-0804">Transcription</keyword>
<evidence type="ECO:0000256" key="5">
    <source>
        <dbReference type="ARBA" id="ARBA00023163"/>
    </source>
</evidence>
<dbReference type="InterPro" id="IPR015421">
    <property type="entry name" value="PyrdxlP-dep_Trfase_major"/>
</dbReference>
<dbReference type="GO" id="GO:0003677">
    <property type="term" value="F:DNA binding"/>
    <property type="evidence" value="ECO:0007669"/>
    <property type="project" value="UniProtKB-KW"/>
</dbReference>
<dbReference type="PATRIC" id="fig|1492898.3.peg.1015"/>
<protein>
    <submittedName>
        <fullName evidence="7">GntR family transcriptional regulator</fullName>
    </submittedName>
</protein>
<dbReference type="KEGG" id="fla:SY85_04645"/>
<dbReference type="Pfam" id="PF00155">
    <property type="entry name" value="Aminotran_1_2"/>
    <property type="match status" value="1"/>
</dbReference>
<dbReference type="Pfam" id="PF00392">
    <property type="entry name" value="GntR"/>
    <property type="match status" value="1"/>
</dbReference>
<proteinExistence type="inferred from homology"/>
<dbReference type="STRING" id="1492898.SY85_04645"/>
<dbReference type="SUPFAM" id="SSF53383">
    <property type="entry name" value="PLP-dependent transferases"/>
    <property type="match status" value="1"/>
</dbReference>
<name>A0A172TS25_9BACT</name>
<dbReference type="CDD" id="cd07377">
    <property type="entry name" value="WHTH_GntR"/>
    <property type="match status" value="1"/>
</dbReference>
<dbReference type="InterPro" id="IPR051446">
    <property type="entry name" value="HTH_trans_reg/aminotransferase"/>
</dbReference>
<dbReference type="InterPro" id="IPR015422">
    <property type="entry name" value="PyrdxlP-dep_Trfase_small"/>
</dbReference>
<dbReference type="SMART" id="SM00345">
    <property type="entry name" value="HTH_GNTR"/>
    <property type="match status" value="1"/>
</dbReference>
<dbReference type="InterPro" id="IPR036390">
    <property type="entry name" value="WH_DNA-bd_sf"/>
</dbReference>
<evidence type="ECO:0000313" key="7">
    <source>
        <dbReference type="EMBL" id="ANE49885.1"/>
    </source>
</evidence>
<organism evidence="7 8">
    <name type="scientific">Flavisolibacter tropicus</name>
    <dbReference type="NCBI Taxonomy" id="1492898"/>
    <lineage>
        <taxon>Bacteria</taxon>
        <taxon>Pseudomonadati</taxon>
        <taxon>Bacteroidota</taxon>
        <taxon>Chitinophagia</taxon>
        <taxon>Chitinophagales</taxon>
        <taxon>Chitinophagaceae</taxon>
        <taxon>Flavisolibacter</taxon>
    </lineage>
</organism>
<dbReference type="InterPro" id="IPR004839">
    <property type="entry name" value="Aminotransferase_I/II_large"/>
</dbReference>
<dbReference type="SUPFAM" id="SSF46785">
    <property type="entry name" value="Winged helix' DNA-binding domain"/>
    <property type="match status" value="1"/>
</dbReference>
<reference evidence="7 8" key="2">
    <citation type="journal article" date="2016" name="Int. J. Syst. Evol. Microbiol.">
        <title>Flavisolibacter tropicus sp. nov., isolated from tropical soil.</title>
        <authorList>
            <person name="Lee J.J."/>
            <person name="Kang M.S."/>
            <person name="Kim G.S."/>
            <person name="Lee C.S."/>
            <person name="Lim S."/>
            <person name="Lee J."/>
            <person name="Roh S.H."/>
            <person name="Kang H."/>
            <person name="Ha J.M."/>
            <person name="Bae S."/>
            <person name="Jung H.Y."/>
            <person name="Kim M.K."/>
        </authorList>
    </citation>
    <scope>NUCLEOTIDE SEQUENCE [LARGE SCALE GENOMIC DNA]</scope>
    <source>
        <strain evidence="7 8">LCS9</strain>
    </source>
</reference>
<dbReference type="AlphaFoldDB" id="A0A172TS25"/>
<evidence type="ECO:0000256" key="2">
    <source>
        <dbReference type="ARBA" id="ARBA00022898"/>
    </source>
</evidence>
<dbReference type="Gene3D" id="1.10.10.10">
    <property type="entry name" value="Winged helix-like DNA-binding domain superfamily/Winged helix DNA-binding domain"/>
    <property type="match status" value="1"/>
</dbReference>
<dbReference type="Proteomes" id="UP000077177">
    <property type="component" value="Chromosome"/>
</dbReference>
<dbReference type="Gene3D" id="3.40.640.10">
    <property type="entry name" value="Type I PLP-dependent aspartate aminotransferase-like (Major domain)"/>
    <property type="match status" value="1"/>
</dbReference>
<reference evidence="8" key="1">
    <citation type="submission" date="2015-01" db="EMBL/GenBank/DDBJ databases">
        <title>Flavisolibacter sp./LCS9/ whole genome sequencing.</title>
        <authorList>
            <person name="Kim M.K."/>
            <person name="Srinivasan S."/>
            <person name="Lee J.-J."/>
        </authorList>
    </citation>
    <scope>NUCLEOTIDE SEQUENCE [LARGE SCALE GENOMIC DNA]</scope>
    <source>
        <strain evidence="8">LCS9</strain>
    </source>
</reference>
<dbReference type="PROSITE" id="PS50949">
    <property type="entry name" value="HTH_GNTR"/>
    <property type="match status" value="1"/>
</dbReference>
<evidence type="ECO:0000256" key="1">
    <source>
        <dbReference type="ARBA" id="ARBA00005384"/>
    </source>
</evidence>
<dbReference type="GO" id="GO:0030170">
    <property type="term" value="F:pyridoxal phosphate binding"/>
    <property type="evidence" value="ECO:0007669"/>
    <property type="project" value="InterPro"/>
</dbReference>
<evidence type="ECO:0000256" key="3">
    <source>
        <dbReference type="ARBA" id="ARBA00023015"/>
    </source>
</evidence>
<dbReference type="PANTHER" id="PTHR46577:SF2">
    <property type="entry name" value="TRANSCRIPTIONAL REGULATORY PROTEIN"/>
    <property type="match status" value="1"/>
</dbReference>
<dbReference type="Gene3D" id="3.90.1150.10">
    <property type="entry name" value="Aspartate Aminotransferase, domain 1"/>
    <property type="match status" value="1"/>
</dbReference>
<dbReference type="InterPro" id="IPR000524">
    <property type="entry name" value="Tscrpt_reg_HTH_GntR"/>
</dbReference>
<sequence length="473" mass="53162">MQDELLYQRIAAGIEFQIFKEVLRVGDKLPSIRTVCREQGVSMSTATQAYFELERKGLIESRPKSGYYVSQLSHKSLESPFTSHPTSETSNNYIDDLVLRVNDSLCDNKLTQFSLSVPSDELLPIAKLNKAVLHAMRNLPYSGTGYELAQGNLDLRRQIARWSFTWGGKLREEDIVITAGCRNALALSLMAVTKCGDSIAVESPVYFGILQLAKSLGLNIVELSTNSKTGIEIEALKKVMPQIKACLLVSNFNNPLGSCMPDEQKKEVVSLLSKHEIPLLEDDLYADTYFGNSRPLSCKSFDEEGNVLWCSSVSKTLAPGYRVGWVAAGKYTEQVKRLSLLHSGSASTLTQQVVADFLENGRYENHLRRLRGILHTNSLQFLRAIGEYFPEDTRVTKPQGGFVLWLELNKKIDAIRLYEKAHRQRISIAPGPMFTLQNQYSNCIRLSYGLKWSRELETGLKQLGRMAKEMTNE</sequence>
<comment type="similarity">
    <text evidence="1">In the C-terminal section; belongs to the class-I pyridoxal-phosphate-dependent aminotransferase family.</text>
</comment>
<dbReference type="InterPro" id="IPR036388">
    <property type="entry name" value="WH-like_DNA-bd_sf"/>
</dbReference>
<dbReference type="CDD" id="cd00609">
    <property type="entry name" value="AAT_like"/>
    <property type="match status" value="1"/>
</dbReference>
<keyword evidence="4" id="KW-0238">DNA-binding</keyword>
<dbReference type="EMBL" id="CP011390">
    <property type="protein sequence ID" value="ANE49885.1"/>
    <property type="molecule type" value="Genomic_DNA"/>
</dbReference>
<feature type="domain" description="HTH gntR-type" evidence="6">
    <location>
        <begin position="4"/>
        <end position="72"/>
    </location>
</feature>
<accession>A0A172TS25</accession>
<keyword evidence="2" id="KW-0663">Pyridoxal phosphate</keyword>
<keyword evidence="8" id="KW-1185">Reference proteome</keyword>
<dbReference type="OrthoDB" id="9802328at2"/>
<dbReference type="GO" id="GO:0003700">
    <property type="term" value="F:DNA-binding transcription factor activity"/>
    <property type="evidence" value="ECO:0007669"/>
    <property type="project" value="InterPro"/>
</dbReference>
<dbReference type="RefSeq" id="WP_066402029.1">
    <property type="nucleotide sequence ID" value="NZ_CP011390.1"/>
</dbReference>
<keyword evidence="3" id="KW-0805">Transcription regulation</keyword>
<evidence type="ECO:0000259" key="6">
    <source>
        <dbReference type="PROSITE" id="PS50949"/>
    </source>
</evidence>
<dbReference type="InterPro" id="IPR015424">
    <property type="entry name" value="PyrdxlP-dep_Trfase"/>
</dbReference>
<dbReference type="PANTHER" id="PTHR46577">
    <property type="entry name" value="HTH-TYPE TRANSCRIPTIONAL REGULATORY PROTEIN GABR"/>
    <property type="match status" value="1"/>
</dbReference>
<evidence type="ECO:0000256" key="4">
    <source>
        <dbReference type="ARBA" id="ARBA00023125"/>
    </source>
</evidence>
<evidence type="ECO:0000313" key="8">
    <source>
        <dbReference type="Proteomes" id="UP000077177"/>
    </source>
</evidence>